<accession>A0A1Z5KIT8</accession>
<feature type="region of interest" description="Disordered" evidence="1">
    <location>
        <begin position="125"/>
        <end position="145"/>
    </location>
</feature>
<keyword evidence="3" id="KW-1185">Reference proteome</keyword>
<dbReference type="Proteomes" id="UP000198406">
    <property type="component" value="Unassembled WGS sequence"/>
</dbReference>
<comment type="caution">
    <text evidence="2">The sequence shown here is derived from an EMBL/GenBank/DDBJ whole genome shotgun (WGS) entry which is preliminary data.</text>
</comment>
<feature type="compositionally biased region" description="Polar residues" evidence="1">
    <location>
        <begin position="125"/>
        <end position="142"/>
    </location>
</feature>
<protein>
    <submittedName>
        <fullName evidence="2">Uncharacterized protein</fullName>
    </submittedName>
</protein>
<reference evidence="2 3" key="1">
    <citation type="journal article" date="2015" name="Plant Cell">
        <title>Oil accumulation by the oleaginous diatom Fistulifera solaris as revealed by the genome and transcriptome.</title>
        <authorList>
            <person name="Tanaka T."/>
            <person name="Maeda Y."/>
            <person name="Veluchamy A."/>
            <person name="Tanaka M."/>
            <person name="Abida H."/>
            <person name="Marechal E."/>
            <person name="Bowler C."/>
            <person name="Muto M."/>
            <person name="Sunaga Y."/>
            <person name="Tanaka M."/>
            <person name="Yoshino T."/>
            <person name="Taniguchi T."/>
            <person name="Fukuda Y."/>
            <person name="Nemoto M."/>
            <person name="Matsumoto M."/>
            <person name="Wong P.S."/>
            <person name="Aburatani S."/>
            <person name="Fujibuchi W."/>
        </authorList>
    </citation>
    <scope>NUCLEOTIDE SEQUENCE [LARGE SCALE GENOMIC DNA]</scope>
    <source>
        <strain evidence="2 3">JPCC DA0580</strain>
    </source>
</reference>
<feature type="region of interest" description="Disordered" evidence="1">
    <location>
        <begin position="1"/>
        <end position="84"/>
    </location>
</feature>
<dbReference type="EMBL" id="BDSP01000235">
    <property type="protein sequence ID" value="GAX26012.1"/>
    <property type="molecule type" value="Genomic_DNA"/>
</dbReference>
<gene>
    <name evidence="2" type="ORF">FisN_4Hh493</name>
</gene>
<evidence type="ECO:0000313" key="2">
    <source>
        <dbReference type="EMBL" id="GAX26012.1"/>
    </source>
</evidence>
<proteinExistence type="predicted"/>
<sequence>MKTGGFSRFARKPEPKEPAGGNSGVGGKSDAKTGQPESTHSVGDNIAWGSSDFGSGFGFDSGLDEMPFGGEIQNNDGFPVPKPVEKNGIFPNSFFLSAPRAVKSPPTAKNDDSGATPIQIVLPQQTAGGTSPSLSSRQNQKGVSIGKNHAELSSVITPAPSTKSVESMFESYTLANASKDVSGSYEKLRTSFDGESDAVHVNPRRVTLGGMDTFSCDESPPGTTTLTRNIPDTNVIEKSSSLLNAPPRKNDNTATSDVQNVSAVNPTNVSKEEPDEVLTKTGDVCMDGVTAEQDAIDSPDPSFEELFQSIMSKNLQFEDGWKTFEDKILDLSAELNMKHGNILEIEQSALHLKQEMGLKFQALLSHVEL</sequence>
<name>A0A1Z5KIT8_FISSO</name>
<dbReference type="AlphaFoldDB" id="A0A1Z5KIT8"/>
<feature type="compositionally biased region" description="Low complexity" evidence="1">
    <location>
        <begin position="49"/>
        <end position="61"/>
    </location>
</feature>
<dbReference type="InParanoid" id="A0A1Z5KIT8"/>
<organism evidence="2 3">
    <name type="scientific">Fistulifera solaris</name>
    <name type="common">Oleaginous diatom</name>
    <dbReference type="NCBI Taxonomy" id="1519565"/>
    <lineage>
        <taxon>Eukaryota</taxon>
        <taxon>Sar</taxon>
        <taxon>Stramenopiles</taxon>
        <taxon>Ochrophyta</taxon>
        <taxon>Bacillariophyta</taxon>
        <taxon>Bacillariophyceae</taxon>
        <taxon>Bacillariophycidae</taxon>
        <taxon>Naviculales</taxon>
        <taxon>Naviculaceae</taxon>
        <taxon>Fistulifera</taxon>
    </lineage>
</organism>
<evidence type="ECO:0000313" key="3">
    <source>
        <dbReference type="Proteomes" id="UP000198406"/>
    </source>
</evidence>
<evidence type="ECO:0000256" key="1">
    <source>
        <dbReference type="SAM" id="MobiDB-lite"/>
    </source>
</evidence>